<feature type="signal peptide" evidence="9">
    <location>
        <begin position="1"/>
        <end position="20"/>
    </location>
</feature>
<feature type="domain" description="MotA/TolQ/ExbB proton channel" evidence="10">
    <location>
        <begin position="325"/>
        <end position="430"/>
    </location>
</feature>
<keyword evidence="5 8" id="KW-0472">Membrane</keyword>
<dbReference type="InterPro" id="IPR017270">
    <property type="entry name" value="MotA/TolQ/ExbB-rel"/>
</dbReference>
<keyword evidence="12" id="KW-1185">Reference proteome</keyword>
<comment type="similarity">
    <text evidence="6">Belongs to the exbB/tolQ family.</text>
</comment>
<keyword evidence="2" id="KW-1003">Cell membrane</keyword>
<evidence type="ECO:0000256" key="5">
    <source>
        <dbReference type="ARBA" id="ARBA00023136"/>
    </source>
</evidence>
<evidence type="ECO:0000256" key="4">
    <source>
        <dbReference type="ARBA" id="ARBA00022989"/>
    </source>
</evidence>
<keyword evidence="9" id="KW-0732">Signal</keyword>
<dbReference type="Pfam" id="PF01618">
    <property type="entry name" value="MotA_ExbB"/>
    <property type="match status" value="1"/>
</dbReference>
<accession>A0ABP9RZQ8</accession>
<feature type="coiled-coil region" evidence="7">
    <location>
        <begin position="53"/>
        <end position="103"/>
    </location>
</feature>
<sequence length="448" mass="48183">MKRILLTGLLAMVAALPLHAETELTLDQLLDNVKAAQGSEAKINAQREANFTAVNADRKALKAEADRAFAEEQARGDRLAEEFLQGERELNELEKDLANATGNLGEMFGVVRQASGDLAASLDLSLISAQYPDRDRAMAALAEAKTLPTLDQLEALWLALQTEMTESAKIAQFETPVTNHLGQSAPQRVTRVGPFNLMANGEYLGYSAETGTLLELPRQPEGYKVATLKDYANGKPGEWVDLYIDPSRGSLLEMYTQKATLAEHFANGGVVGKIIAILLVIGLVLALWRMGVLIRESGKIAKQQQNLSEPGDNALGRIIAVYQANRHLDSDTLELKVDEAILKETPRIEMGISLIKVLAAIAPMLGLLGTVTGMIATFQNITLFGTGDPKIMAGGISMALVTTVMGLIAALPLLLMHALVASRAKAVLEVIDAQSTGLIAGHAERETR</sequence>
<feature type="transmembrane region" description="Helical" evidence="8">
    <location>
        <begin position="357"/>
        <end position="379"/>
    </location>
</feature>
<name>A0ABP9RZQ8_9GAMM</name>
<gene>
    <name evidence="11" type="ORF">GCM10025772_10750</name>
</gene>
<comment type="caution">
    <text evidence="11">The sequence shown here is derived from an EMBL/GenBank/DDBJ whole genome shotgun (WGS) entry which is preliminary data.</text>
</comment>
<dbReference type="EMBL" id="BAABLF010000006">
    <property type="protein sequence ID" value="GAA5189111.1"/>
    <property type="molecule type" value="Genomic_DNA"/>
</dbReference>
<keyword evidence="3 8" id="KW-0812">Transmembrane</keyword>
<evidence type="ECO:0000256" key="1">
    <source>
        <dbReference type="ARBA" id="ARBA00004651"/>
    </source>
</evidence>
<evidence type="ECO:0000256" key="2">
    <source>
        <dbReference type="ARBA" id="ARBA00022475"/>
    </source>
</evidence>
<dbReference type="InterPro" id="IPR050790">
    <property type="entry name" value="ExbB/TolQ_transport"/>
</dbReference>
<keyword evidence="6" id="KW-0653">Protein transport</keyword>
<dbReference type="Proteomes" id="UP001501600">
    <property type="component" value="Unassembled WGS sequence"/>
</dbReference>
<evidence type="ECO:0000259" key="10">
    <source>
        <dbReference type="Pfam" id="PF01618"/>
    </source>
</evidence>
<keyword evidence="7" id="KW-0175">Coiled coil</keyword>
<evidence type="ECO:0000256" key="8">
    <source>
        <dbReference type="SAM" id="Phobius"/>
    </source>
</evidence>
<dbReference type="PANTHER" id="PTHR30625:SF11">
    <property type="entry name" value="MOTA_TOLQ_EXBB PROTON CHANNEL DOMAIN-CONTAINING PROTEIN"/>
    <property type="match status" value="1"/>
</dbReference>
<evidence type="ECO:0000256" key="9">
    <source>
        <dbReference type="SAM" id="SignalP"/>
    </source>
</evidence>
<dbReference type="PIRSF" id="PIRSF037714">
    <property type="entry name" value="TolR"/>
    <property type="match status" value="1"/>
</dbReference>
<evidence type="ECO:0000313" key="11">
    <source>
        <dbReference type="EMBL" id="GAA5189111.1"/>
    </source>
</evidence>
<protein>
    <submittedName>
        <fullName evidence="11">MotA/TolQ/ExbB proton channel family protein</fullName>
    </submittedName>
</protein>
<proteinExistence type="inferred from homology"/>
<dbReference type="PANTHER" id="PTHR30625">
    <property type="entry name" value="PROTEIN TOLQ"/>
    <property type="match status" value="1"/>
</dbReference>
<evidence type="ECO:0000256" key="7">
    <source>
        <dbReference type="SAM" id="Coils"/>
    </source>
</evidence>
<feature type="chain" id="PRO_5045476056" evidence="9">
    <location>
        <begin position="21"/>
        <end position="448"/>
    </location>
</feature>
<evidence type="ECO:0000313" key="12">
    <source>
        <dbReference type="Proteomes" id="UP001501600"/>
    </source>
</evidence>
<reference evidence="12" key="1">
    <citation type="journal article" date="2019" name="Int. J. Syst. Evol. Microbiol.">
        <title>The Global Catalogue of Microorganisms (GCM) 10K type strain sequencing project: providing services to taxonomists for standard genome sequencing and annotation.</title>
        <authorList>
            <consortium name="The Broad Institute Genomics Platform"/>
            <consortium name="The Broad Institute Genome Sequencing Center for Infectious Disease"/>
            <person name="Wu L."/>
            <person name="Ma J."/>
        </authorList>
    </citation>
    <scope>NUCLEOTIDE SEQUENCE [LARGE SCALE GENOMIC DNA]</scope>
    <source>
        <strain evidence="12">JCM 18720</strain>
    </source>
</reference>
<dbReference type="InterPro" id="IPR002898">
    <property type="entry name" value="MotA_ExbB_proton_chnl"/>
</dbReference>
<comment type="subcellular location">
    <subcellularLocation>
        <location evidence="1">Cell membrane</location>
        <topology evidence="1">Multi-pass membrane protein</topology>
    </subcellularLocation>
    <subcellularLocation>
        <location evidence="6">Membrane</location>
        <topology evidence="6">Multi-pass membrane protein</topology>
    </subcellularLocation>
</comment>
<evidence type="ECO:0000256" key="6">
    <source>
        <dbReference type="RuleBase" id="RU004057"/>
    </source>
</evidence>
<feature type="transmembrane region" description="Helical" evidence="8">
    <location>
        <begin position="274"/>
        <end position="294"/>
    </location>
</feature>
<keyword evidence="4 8" id="KW-1133">Transmembrane helix</keyword>
<organism evidence="11 12">
    <name type="scientific">Ferrimonas gelatinilytica</name>
    <dbReference type="NCBI Taxonomy" id="1255257"/>
    <lineage>
        <taxon>Bacteria</taxon>
        <taxon>Pseudomonadati</taxon>
        <taxon>Pseudomonadota</taxon>
        <taxon>Gammaproteobacteria</taxon>
        <taxon>Alteromonadales</taxon>
        <taxon>Ferrimonadaceae</taxon>
        <taxon>Ferrimonas</taxon>
    </lineage>
</organism>
<feature type="transmembrane region" description="Helical" evidence="8">
    <location>
        <begin position="391"/>
        <end position="415"/>
    </location>
</feature>
<evidence type="ECO:0000256" key="3">
    <source>
        <dbReference type="ARBA" id="ARBA00022692"/>
    </source>
</evidence>
<dbReference type="RefSeq" id="WP_345316022.1">
    <property type="nucleotide sequence ID" value="NZ_BAABLF010000006.1"/>
</dbReference>
<keyword evidence="6" id="KW-0813">Transport</keyword>